<dbReference type="Gene3D" id="2.60.40.10">
    <property type="entry name" value="Immunoglobulins"/>
    <property type="match status" value="1"/>
</dbReference>
<dbReference type="EMBL" id="JARQZJ010000091">
    <property type="protein sequence ID" value="KAK9883635.1"/>
    <property type="molecule type" value="Genomic_DNA"/>
</dbReference>
<keyword evidence="3" id="KW-1185">Reference proteome</keyword>
<dbReference type="Pfam" id="PF00047">
    <property type="entry name" value="ig"/>
    <property type="match status" value="1"/>
</dbReference>
<evidence type="ECO:0000313" key="2">
    <source>
        <dbReference type="EMBL" id="KAK9883635.1"/>
    </source>
</evidence>
<proteinExistence type="predicted"/>
<dbReference type="SMART" id="SM00409">
    <property type="entry name" value="IG"/>
    <property type="match status" value="1"/>
</dbReference>
<dbReference type="AlphaFoldDB" id="A0AAW1URE5"/>
<dbReference type="InterPro" id="IPR013151">
    <property type="entry name" value="Immunoglobulin_dom"/>
</dbReference>
<dbReference type="InterPro" id="IPR036179">
    <property type="entry name" value="Ig-like_dom_sf"/>
</dbReference>
<dbReference type="InterPro" id="IPR003598">
    <property type="entry name" value="Ig_sub2"/>
</dbReference>
<dbReference type="SUPFAM" id="SSF48726">
    <property type="entry name" value="Immunoglobulin"/>
    <property type="match status" value="1"/>
</dbReference>
<dbReference type="InterPro" id="IPR007110">
    <property type="entry name" value="Ig-like_dom"/>
</dbReference>
<dbReference type="InterPro" id="IPR013783">
    <property type="entry name" value="Ig-like_fold"/>
</dbReference>
<evidence type="ECO:0000313" key="3">
    <source>
        <dbReference type="Proteomes" id="UP001431783"/>
    </source>
</evidence>
<protein>
    <recommendedName>
        <fullName evidence="1">Ig-like domain-containing protein</fullName>
    </recommendedName>
</protein>
<dbReference type="InterPro" id="IPR003599">
    <property type="entry name" value="Ig_sub"/>
</dbReference>
<dbReference type="Proteomes" id="UP001431783">
    <property type="component" value="Unassembled WGS sequence"/>
</dbReference>
<gene>
    <name evidence="2" type="ORF">WA026_001807</name>
</gene>
<name>A0AAW1URE5_9CUCU</name>
<sequence length="265" mass="30504">MNVGVITVACIPGDRNSETHSIWEPIIEEFNPMDRYIVGDTITLECSVKSHVPVDFSWSVPNDNREQLYELSGEDPKYQGFFYNNLTIKNTSLDDSGKYTCRMSDYLHHVHEASTHIQKDMNSSKRRNLKKSEDSIKGWAARIRSLAVSCEFGRELDISLRDRFVCGFEEGKILDRLLEENKEITFEDAINMGESKMAAYQGYQIPSSSVKSESTLHHLRSCSNKKSDESKRHHHLQRHGKVNVNCTVCGKRRHSKDKCFFKNHI</sequence>
<accession>A0AAW1URE5</accession>
<feature type="domain" description="Ig-like" evidence="1">
    <location>
        <begin position="25"/>
        <end position="122"/>
    </location>
</feature>
<dbReference type="SMART" id="SM00408">
    <property type="entry name" value="IGc2"/>
    <property type="match status" value="1"/>
</dbReference>
<evidence type="ECO:0000259" key="1">
    <source>
        <dbReference type="PROSITE" id="PS50835"/>
    </source>
</evidence>
<organism evidence="2 3">
    <name type="scientific">Henosepilachna vigintioctopunctata</name>
    <dbReference type="NCBI Taxonomy" id="420089"/>
    <lineage>
        <taxon>Eukaryota</taxon>
        <taxon>Metazoa</taxon>
        <taxon>Ecdysozoa</taxon>
        <taxon>Arthropoda</taxon>
        <taxon>Hexapoda</taxon>
        <taxon>Insecta</taxon>
        <taxon>Pterygota</taxon>
        <taxon>Neoptera</taxon>
        <taxon>Endopterygota</taxon>
        <taxon>Coleoptera</taxon>
        <taxon>Polyphaga</taxon>
        <taxon>Cucujiformia</taxon>
        <taxon>Coccinelloidea</taxon>
        <taxon>Coccinellidae</taxon>
        <taxon>Epilachninae</taxon>
        <taxon>Epilachnini</taxon>
        <taxon>Henosepilachna</taxon>
    </lineage>
</organism>
<dbReference type="PROSITE" id="PS50835">
    <property type="entry name" value="IG_LIKE"/>
    <property type="match status" value="1"/>
</dbReference>
<comment type="caution">
    <text evidence="2">The sequence shown here is derived from an EMBL/GenBank/DDBJ whole genome shotgun (WGS) entry which is preliminary data.</text>
</comment>
<reference evidence="2 3" key="1">
    <citation type="submission" date="2023-03" db="EMBL/GenBank/DDBJ databases">
        <title>Genome insight into feeding habits of ladybird beetles.</title>
        <authorList>
            <person name="Li H.-S."/>
            <person name="Huang Y.-H."/>
            <person name="Pang H."/>
        </authorList>
    </citation>
    <scope>NUCLEOTIDE SEQUENCE [LARGE SCALE GENOMIC DNA]</scope>
    <source>
        <strain evidence="2">SYSU_2023b</strain>
        <tissue evidence="2">Whole body</tissue>
    </source>
</reference>